<reference evidence="12 13" key="1">
    <citation type="submission" date="2020-04" db="EMBL/GenBank/DDBJ databases">
        <title>Perkinsus chesapeaki whole genome sequence.</title>
        <authorList>
            <person name="Bogema D.R."/>
        </authorList>
    </citation>
    <scope>NUCLEOTIDE SEQUENCE [LARGE SCALE GENOMIC DNA]</scope>
    <source>
        <strain evidence="12">ATCC PRA-425</strain>
    </source>
</reference>
<dbReference type="GO" id="GO:0005509">
    <property type="term" value="F:calcium ion binding"/>
    <property type="evidence" value="ECO:0007669"/>
    <property type="project" value="InterPro"/>
</dbReference>
<keyword evidence="4 9" id="KW-0378">Hydrolase</keyword>
<evidence type="ECO:0000256" key="9">
    <source>
        <dbReference type="RuleBase" id="RU361193"/>
    </source>
</evidence>
<dbReference type="GO" id="GO:0005975">
    <property type="term" value="P:carbohydrate metabolic process"/>
    <property type="evidence" value="ECO:0007669"/>
    <property type="project" value="InterPro"/>
</dbReference>
<dbReference type="InterPro" id="IPR001382">
    <property type="entry name" value="Glyco_hydro_47"/>
</dbReference>
<dbReference type="Pfam" id="PF01532">
    <property type="entry name" value="Glyco_hydro_47"/>
    <property type="match status" value="1"/>
</dbReference>
<sequence>MALVADVEAIKGQKRRQIQNKFSSVEDVTSRSSGQKNLLLAFVIILLMVSTLTTLTLLDSIPERRVSILSQRELQQLLRGQRPSVTTKDSQDAVLAGVFASLSETDDHDSVIQPVAEAPSTTELPKQHHHNSLKGEPTDSRLTPHMSESLLCESHGVLRWVPVMSRLAQSLEPMDDRSLPPYQVEKDTPKMAEVAKGRLSRGPSEKFLERVITDKVKRDGKASGKYPPEWLENFTEAELAESEARSVEWAEEVREAMRHVWKGYKKAAWGEDEIAPETGRPGRRWCNAAVTMLDSLSTLKIMGLEEEFDEATEWIKNNLEFDTPRGLHSFFEITIRVLGGLLSAHSLSGRQVFLDKAREAADHMMTGFSQSAGCPHPRIDLGTGHSSGNGWMSGFILAEVGTIQLEFRYLTEQTGDHKYAEAADKCQDFIFKAAGSQGLVPYELASDRPMFTGSVISLGAMGDSYFEYLLKVWLQSNKTEEKHLDYWVKTMTEVEKMIFTTDAGLTFVGELRSGSPRYRMEHLTCFIGGNLMLGARTLPRERVDPRWEKWARDITETCHQMYARSKTGLGPEVAEFNMHAAKGEDLHYKTADAHYILRPEVIESIFYMHYFTGDPKYRVWAHEMMSALNKHAKVEYGYSAVYNINEIPAKTKNEQESFFTAETLKYLYLTLAPRHVLNLDEYVLNTEAHPLKIVKQQ</sequence>
<comment type="caution">
    <text evidence="12">The sequence shown here is derived from an EMBL/GenBank/DDBJ whole genome shotgun (WGS) entry which is preliminary data.</text>
</comment>
<comment type="cofactor">
    <cofactor evidence="1 7">
        <name>Ca(2+)</name>
        <dbReference type="ChEBI" id="CHEBI:29108"/>
    </cofactor>
</comment>
<organism evidence="12 13">
    <name type="scientific">Perkinsus chesapeaki</name>
    <name type="common">Clam parasite</name>
    <name type="synonym">Perkinsus andrewsi</name>
    <dbReference type="NCBI Taxonomy" id="330153"/>
    <lineage>
        <taxon>Eukaryota</taxon>
        <taxon>Sar</taxon>
        <taxon>Alveolata</taxon>
        <taxon>Perkinsozoa</taxon>
        <taxon>Perkinsea</taxon>
        <taxon>Perkinsida</taxon>
        <taxon>Perkinsidae</taxon>
        <taxon>Perkinsus</taxon>
    </lineage>
</organism>
<feature type="disulfide bond" evidence="8">
    <location>
        <begin position="525"/>
        <end position="558"/>
    </location>
</feature>
<dbReference type="Gene3D" id="1.50.10.10">
    <property type="match status" value="1"/>
</dbReference>
<keyword evidence="5 8" id="KW-1015">Disulfide bond</keyword>
<evidence type="ECO:0000256" key="2">
    <source>
        <dbReference type="ARBA" id="ARBA00004922"/>
    </source>
</evidence>
<feature type="active site" evidence="6">
    <location>
        <position position="600"/>
    </location>
</feature>
<feature type="transmembrane region" description="Helical" evidence="11">
    <location>
        <begin position="38"/>
        <end position="58"/>
    </location>
</feature>
<comment type="pathway">
    <text evidence="2">Protein modification; protein glycosylation.</text>
</comment>
<feature type="binding site" evidence="7">
    <location>
        <position position="686"/>
    </location>
    <ligand>
        <name>Ca(2+)</name>
        <dbReference type="ChEBI" id="CHEBI:29108"/>
    </ligand>
</feature>
<keyword evidence="11" id="KW-0472">Membrane</keyword>
<feature type="active site" description="Proton donor" evidence="6">
    <location>
        <position position="572"/>
    </location>
</feature>
<dbReference type="SUPFAM" id="SSF48225">
    <property type="entry name" value="Seven-hairpin glycosidases"/>
    <property type="match status" value="1"/>
</dbReference>
<feature type="active site" evidence="6">
    <location>
        <position position="463"/>
    </location>
</feature>
<evidence type="ECO:0000256" key="5">
    <source>
        <dbReference type="ARBA" id="ARBA00023157"/>
    </source>
</evidence>
<evidence type="ECO:0000256" key="1">
    <source>
        <dbReference type="ARBA" id="ARBA00001913"/>
    </source>
</evidence>
<keyword evidence="13" id="KW-1185">Reference proteome</keyword>
<evidence type="ECO:0000313" key="12">
    <source>
        <dbReference type="EMBL" id="KAF4671690.1"/>
    </source>
</evidence>
<dbReference type="GO" id="GO:0000139">
    <property type="term" value="C:Golgi membrane"/>
    <property type="evidence" value="ECO:0007669"/>
    <property type="project" value="TreeGrafter"/>
</dbReference>
<keyword evidence="7" id="KW-0106">Calcium</keyword>
<evidence type="ECO:0000256" key="8">
    <source>
        <dbReference type="PIRSR" id="PIRSR601382-3"/>
    </source>
</evidence>
<protein>
    <recommendedName>
        <fullName evidence="9">alpha-1,2-Mannosidase</fullName>
        <ecNumber evidence="9">3.2.1.-</ecNumber>
    </recommendedName>
</protein>
<dbReference type="Proteomes" id="UP000591131">
    <property type="component" value="Unassembled WGS sequence"/>
</dbReference>
<evidence type="ECO:0000256" key="3">
    <source>
        <dbReference type="ARBA" id="ARBA00007658"/>
    </source>
</evidence>
<name>A0A7J6MKG8_PERCH</name>
<dbReference type="EC" id="3.2.1.-" evidence="9"/>
<dbReference type="GO" id="GO:0004571">
    <property type="term" value="F:mannosyl-oligosaccharide 1,2-alpha-mannosidase activity"/>
    <property type="evidence" value="ECO:0007669"/>
    <property type="project" value="InterPro"/>
</dbReference>
<dbReference type="PRINTS" id="PR00747">
    <property type="entry name" value="GLYHDRLASE47"/>
</dbReference>
<dbReference type="InterPro" id="IPR050749">
    <property type="entry name" value="Glycosyl_Hydrolase_47"/>
</dbReference>
<dbReference type="AlphaFoldDB" id="A0A7J6MKG8"/>
<dbReference type="PANTHER" id="PTHR11742">
    <property type="entry name" value="MANNOSYL-OLIGOSACCHARIDE ALPHA-1,2-MANNOSIDASE-RELATED"/>
    <property type="match status" value="1"/>
</dbReference>
<dbReference type="OrthoDB" id="8118055at2759"/>
<keyword evidence="9" id="KW-0326">Glycosidase</keyword>
<gene>
    <name evidence="12" type="primary">MAN1A2</name>
    <name evidence="12" type="ORF">FOL47_001359</name>
</gene>
<keyword evidence="11" id="KW-1133">Transmembrane helix</keyword>
<dbReference type="EMBL" id="JAAPAO010000131">
    <property type="protein sequence ID" value="KAF4671690.1"/>
    <property type="molecule type" value="Genomic_DNA"/>
</dbReference>
<comment type="similarity">
    <text evidence="3 9">Belongs to the glycosyl hydrolase 47 family.</text>
</comment>
<proteinExistence type="inferred from homology"/>
<evidence type="ECO:0000256" key="4">
    <source>
        <dbReference type="ARBA" id="ARBA00022801"/>
    </source>
</evidence>
<accession>A0A7J6MKG8</accession>
<dbReference type="GO" id="GO:0005783">
    <property type="term" value="C:endoplasmic reticulum"/>
    <property type="evidence" value="ECO:0007669"/>
    <property type="project" value="TreeGrafter"/>
</dbReference>
<evidence type="ECO:0000256" key="11">
    <source>
        <dbReference type="SAM" id="Phobius"/>
    </source>
</evidence>
<evidence type="ECO:0000256" key="10">
    <source>
        <dbReference type="SAM" id="MobiDB-lite"/>
    </source>
</evidence>
<dbReference type="InterPro" id="IPR036026">
    <property type="entry name" value="Seven-hairpin_glycosidases"/>
</dbReference>
<evidence type="ECO:0000313" key="13">
    <source>
        <dbReference type="Proteomes" id="UP000591131"/>
    </source>
</evidence>
<feature type="region of interest" description="Disordered" evidence="10">
    <location>
        <begin position="118"/>
        <end position="143"/>
    </location>
</feature>
<evidence type="ECO:0000256" key="7">
    <source>
        <dbReference type="PIRSR" id="PIRSR601382-2"/>
    </source>
</evidence>
<keyword evidence="7" id="KW-0479">Metal-binding</keyword>
<dbReference type="InterPro" id="IPR012341">
    <property type="entry name" value="6hp_glycosidase-like_sf"/>
</dbReference>
<keyword evidence="11" id="KW-0812">Transmembrane</keyword>
<dbReference type="PANTHER" id="PTHR11742:SF6">
    <property type="entry name" value="MANNOSYL-OLIGOSACCHARIDE ALPHA-1,2-MANNOSIDASE IA-RELATED"/>
    <property type="match status" value="1"/>
</dbReference>
<evidence type="ECO:0000256" key="6">
    <source>
        <dbReference type="PIRSR" id="PIRSR601382-1"/>
    </source>
</evidence>
<feature type="active site" description="Proton donor" evidence="6">
    <location>
        <position position="332"/>
    </location>
</feature>